<dbReference type="Proteomes" id="UP000282818">
    <property type="component" value="Unassembled WGS sequence"/>
</dbReference>
<evidence type="ECO:0000256" key="3">
    <source>
        <dbReference type="ARBA" id="ARBA00023163"/>
    </source>
</evidence>
<keyword evidence="6" id="KW-1185">Reference proteome</keyword>
<keyword evidence="1" id="KW-0805">Transcription regulation</keyword>
<accession>A0A437Q6T2</accession>
<name>A0A437Q6T2_9GAMM</name>
<dbReference type="InterPro" id="IPR011008">
    <property type="entry name" value="Dimeric_a/b-barrel"/>
</dbReference>
<dbReference type="GO" id="GO:0043200">
    <property type="term" value="P:response to amino acid"/>
    <property type="evidence" value="ECO:0007669"/>
    <property type="project" value="TreeGrafter"/>
</dbReference>
<dbReference type="CDD" id="cd00090">
    <property type="entry name" value="HTH_ARSR"/>
    <property type="match status" value="1"/>
</dbReference>
<dbReference type="InterPro" id="IPR019888">
    <property type="entry name" value="Tscrpt_reg_AsnC-like"/>
</dbReference>
<dbReference type="SUPFAM" id="SSF54909">
    <property type="entry name" value="Dimeric alpha+beta barrel"/>
    <property type="match status" value="1"/>
</dbReference>
<evidence type="ECO:0000256" key="1">
    <source>
        <dbReference type="ARBA" id="ARBA00023015"/>
    </source>
</evidence>
<dbReference type="Gene3D" id="1.10.10.10">
    <property type="entry name" value="Winged helix-like DNA-binding domain superfamily/Winged helix DNA-binding domain"/>
    <property type="match status" value="1"/>
</dbReference>
<feature type="domain" description="HTH asnC-type" evidence="4">
    <location>
        <begin position="1"/>
        <end position="62"/>
    </location>
</feature>
<dbReference type="GO" id="GO:0005829">
    <property type="term" value="C:cytosol"/>
    <property type="evidence" value="ECO:0007669"/>
    <property type="project" value="TreeGrafter"/>
</dbReference>
<dbReference type="InterPro" id="IPR036390">
    <property type="entry name" value="WH_DNA-bd_sf"/>
</dbReference>
<gene>
    <name evidence="5" type="ORF">EOE65_11215</name>
</gene>
<dbReference type="AlphaFoldDB" id="A0A437Q6T2"/>
<dbReference type="GO" id="GO:0043565">
    <property type="term" value="F:sequence-specific DNA binding"/>
    <property type="evidence" value="ECO:0007669"/>
    <property type="project" value="InterPro"/>
</dbReference>
<comment type="caution">
    <text evidence="5">The sequence shown here is derived from an EMBL/GenBank/DDBJ whole genome shotgun (WGS) entry which is preliminary data.</text>
</comment>
<organism evidence="5 6">
    <name type="scientific">Neptunomonas marina</name>
    <dbReference type="NCBI Taxonomy" id="1815562"/>
    <lineage>
        <taxon>Bacteria</taxon>
        <taxon>Pseudomonadati</taxon>
        <taxon>Pseudomonadota</taxon>
        <taxon>Gammaproteobacteria</taxon>
        <taxon>Oceanospirillales</taxon>
        <taxon>Oceanospirillaceae</taxon>
        <taxon>Neptunomonas</taxon>
    </lineage>
</organism>
<dbReference type="InterPro" id="IPR000485">
    <property type="entry name" value="AsnC-type_HTH_dom"/>
</dbReference>
<dbReference type="SMART" id="SM00344">
    <property type="entry name" value="HTH_ASNC"/>
    <property type="match status" value="1"/>
</dbReference>
<sequence>MDSKDQKILSLLAENARIPASEIARAVHLARTTVNERIKRLEQKGIIQGYNVRLDNTQLQRPALLSRVAITVKAPQQQAVLRQLGSFSQVYACETISGSFDIMLEVRTQDTAELDWVIEKVSALNGVESTESAIVLREFFRREV</sequence>
<keyword evidence="3" id="KW-0804">Transcription</keyword>
<evidence type="ECO:0000313" key="5">
    <source>
        <dbReference type="EMBL" id="RVU30219.1"/>
    </source>
</evidence>
<dbReference type="PANTHER" id="PTHR30154:SF53">
    <property type="entry name" value="HTH-TYPE TRANSCRIPTIONAL REGULATOR LRPC"/>
    <property type="match status" value="1"/>
</dbReference>
<dbReference type="Gene3D" id="3.30.70.920">
    <property type="match status" value="1"/>
</dbReference>
<dbReference type="RefSeq" id="WP_127694415.1">
    <property type="nucleotide sequence ID" value="NZ_SACQ01000005.1"/>
</dbReference>
<dbReference type="SUPFAM" id="SSF46785">
    <property type="entry name" value="Winged helix' DNA-binding domain"/>
    <property type="match status" value="1"/>
</dbReference>
<evidence type="ECO:0000256" key="2">
    <source>
        <dbReference type="ARBA" id="ARBA00023125"/>
    </source>
</evidence>
<evidence type="ECO:0000313" key="6">
    <source>
        <dbReference type="Proteomes" id="UP000282818"/>
    </source>
</evidence>
<dbReference type="PROSITE" id="PS50956">
    <property type="entry name" value="HTH_ASNC_2"/>
    <property type="match status" value="1"/>
</dbReference>
<reference evidence="5 6" key="1">
    <citation type="submission" date="2019-01" db="EMBL/GenBank/DDBJ databases">
        <authorList>
            <person name="Chen W.-M."/>
        </authorList>
    </citation>
    <scope>NUCLEOTIDE SEQUENCE [LARGE SCALE GENOMIC DNA]</scope>
    <source>
        <strain evidence="5 6">HPM-16</strain>
    </source>
</reference>
<dbReference type="Pfam" id="PF13412">
    <property type="entry name" value="HTH_24"/>
    <property type="match status" value="1"/>
</dbReference>
<dbReference type="InterPro" id="IPR019887">
    <property type="entry name" value="Tscrpt_reg_AsnC/Lrp_C"/>
</dbReference>
<dbReference type="PANTHER" id="PTHR30154">
    <property type="entry name" value="LEUCINE-RESPONSIVE REGULATORY PROTEIN"/>
    <property type="match status" value="1"/>
</dbReference>
<dbReference type="Pfam" id="PF01037">
    <property type="entry name" value="AsnC_trans_reg"/>
    <property type="match status" value="1"/>
</dbReference>
<dbReference type="EMBL" id="SACQ01000005">
    <property type="protein sequence ID" value="RVU30219.1"/>
    <property type="molecule type" value="Genomic_DNA"/>
</dbReference>
<protein>
    <submittedName>
        <fullName evidence="5">Lrp/AsnC family transcriptional regulator</fullName>
    </submittedName>
</protein>
<dbReference type="PRINTS" id="PR00033">
    <property type="entry name" value="HTHASNC"/>
</dbReference>
<keyword evidence="2" id="KW-0238">DNA-binding</keyword>
<dbReference type="InterPro" id="IPR036388">
    <property type="entry name" value="WH-like_DNA-bd_sf"/>
</dbReference>
<proteinExistence type="predicted"/>
<dbReference type="GO" id="GO:0006355">
    <property type="term" value="P:regulation of DNA-templated transcription"/>
    <property type="evidence" value="ECO:0007669"/>
    <property type="project" value="UniProtKB-ARBA"/>
</dbReference>
<evidence type="ECO:0000259" key="4">
    <source>
        <dbReference type="PROSITE" id="PS50956"/>
    </source>
</evidence>
<dbReference type="InterPro" id="IPR011991">
    <property type="entry name" value="ArsR-like_HTH"/>
</dbReference>